<dbReference type="NCBIfam" id="NF038133">
    <property type="entry name" value="choice_anch_L"/>
    <property type="match status" value="1"/>
</dbReference>
<dbReference type="InterPro" id="IPR021655">
    <property type="entry name" value="Put_metal-bd"/>
</dbReference>
<evidence type="ECO:0000313" key="4">
    <source>
        <dbReference type="Proteomes" id="UP001164459"/>
    </source>
</evidence>
<evidence type="ECO:0000313" key="3">
    <source>
        <dbReference type="EMBL" id="WAS96637.1"/>
    </source>
</evidence>
<dbReference type="RefSeq" id="WP_269039003.1">
    <property type="nucleotide sequence ID" value="NZ_CP114040.1"/>
</dbReference>
<feature type="region of interest" description="Disordered" evidence="1">
    <location>
        <begin position="40"/>
        <end position="113"/>
    </location>
</feature>
<reference evidence="3" key="1">
    <citation type="submission" date="2022-11" db="EMBL/GenBank/DDBJ databases">
        <title>Minimal conservation of predation-associated metabolite biosynthetic gene clusters underscores biosynthetic potential of Myxococcota including descriptions for ten novel species: Archangium lansinium sp. nov., Myxococcus landrumus sp. nov., Nannocystis bai.</title>
        <authorList>
            <person name="Ahearne A."/>
            <person name="Stevens C."/>
            <person name="Dowd S."/>
        </authorList>
    </citation>
    <scope>NUCLEOTIDE SEQUENCE</scope>
    <source>
        <strain evidence="3">Fl3</strain>
    </source>
</reference>
<feature type="compositionally biased region" description="Low complexity" evidence="1">
    <location>
        <begin position="85"/>
        <end position="113"/>
    </location>
</feature>
<keyword evidence="2" id="KW-0732">Signal</keyword>
<dbReference type="Proteomes" id="UP001164459">
    <property type="component" value="Chromosome"/>
</dbReference>
<evidence type="ECO:0000256" key="1">
    <source>
        <dbReference type="SAM" id="MobiDB-lite"/>
    </source>
</evidence>
<protein>
    <submittedName>
        <fullName evidence="3">Choice-of-anchor L domain-containing protein</fullName>
    </submittedName>
</protein>
<keyword evidence="4" id="KW-1185">Reference proteome</keyword>
<dbReference type="PROSITE" id="PS51257">
    <property type="entry name" value="PROKAR_LIPOPROTEIN"/>
    <property type="match status" value="1"/>
</dbReference>
<dbReference type="Pfam" id="PF11617">
    <property type="entry name" value="Cu-binding_MopE"/>
    <property type="match status" value="2"/>
</dbReference>
<feature type="signal peptide" evidence="2">
    <location>
        <begin position="1"/>
        <end position="19"/>
    </location>
</feature>
<evidence type="ECO:0000256" key="2">
    <source>
        <dbReference type="SAM" id="SignalP"/>
    </source>
</evidence>
<proteinExistence type="predicted"/>
<dbReference type="EMBL" id="CP114040">
    <property type="protein sequence ID" value="WAS96637.1"/>
    <property type="molecule type" value="Genomic_DNA"/>
</dbReference>
<feature type="region of interest" description="Disordered" evidence="1">
    <location>
        <begin position="464"/>
        <end position="495"/>
    </location>
</feature>
<sequence>MRNICLDIAALTSCAVLLAACGDGGPDSTDPTVQVTSATITATGEMTSTTAPGTSEPTTMVPTDPGNSTVGTESGTTDTGNEPETSSTGTTGTTDTTDTTATTDTDTTSATDTTGMSMPCVEANCPMGQFCDPNGDTCVPGCNDDSDCNSPSKCDVGSNTCKGCLGDGDCPLGTVCDAGECVPGCNDMQPCQDGLACCSNSCVDLLVDTANCQSCGNACPEPAHGEASCVMAQCGLGSCTAPWNDCDKDPANGCENQGPCQCEPGAQIACYTGPNGTQGVGICKEGMQTCNPQGTGYGPCNGEITPNPTDICSNALDDNCNGQVDEDPDADGDGYTVCGGDCCDEVGPSCLNPPLVNPGAFEVGGNMVDDDCDGTKDNPVPSCDGNLASNSSNALDYAKAIDLCQTTTENPPQNQKKWGVISGTLTRANGAGAIDSAAKSIRPGFGTNVVPQQNARLAILSTGNAADQNDANPGYADFQGGKDNGADSPAPADWLGANGGNFPNAPGCPGPNSNQANDSAMLKLRIRVPTNAKSFNVQMYFYSAEWPEYVCTQFNDLFVSLVNSSAAGNPNDKNIAIYTTPNNQKYPVGVNLAKAAPGLFTQCKNGAYACLGNGGNYNGCTSQAGLAGTGFDVVDNGCGTNNTTGGGTGWLKMSGNVTGGEIMEIRFAIWDTGDGSWDSLVLLDDWVWSVQASQPGVQPN</sequence>
<name>A0ABY7HBK2_9BACT</name>
<feature type="chain" id="PRO_5046054877" evidence="2">
    <location>
        <begin position="20"/>
        <end position="700"/>
    </location>
</feature>
<gene>
    <name evidence="3" type="ORF">O0S08_10825</name>
</gene>
<organism evidence="3 4">
    <name type="scientific">Nannocystis punicea</name>
    <dbReference type="NCBI Taxonomy" id="2995304"/>
    <lineage>
        <taxon>Bacteria</taxon>
        <taxon>Pseudomonadati</taxon>
        <taxon>Myxococcota</taxon>
        <taxon>Polyangia</taxon>
        <taxon>Nannocystales</taxon>
        <taxon>Nannocystaceae</taxon>
        <taxon>Nannocystis</taxon>
    </lineage>
</organism>
<accession>A0ABY7HBK2</accession>
<dbReference type="InterPro" id="IPR049804">
    <property type="entry name" value="Choice_anch_L"/>
</dbReference>
<feature type="compositionally biased region" description="Polar residues" evidence="1">
    <location>
        <begin position="40"/>
        <end position="84"/>
    </location>
</feature>